<reference evidence="1 2" key="1">
    <citation type="submission" date="2015-09" db="EMBL/GenBank/DDBJ databases">
        <title>Sorangium comparison.</title>
        <authorList>
            <person name="Zaburannyi N."/>
            <person name="Bunk B."/>
            <person name="Overmann J."/>
            <person name="Mueller R."/>
        </authorList>
    </citation>
    <scope>NUCLEOTIDE SEQUENCE [LARGE SCALE GENOMIC DNA]</scope>
    <source>
        <strain evidence="1 2">So ceGT47</strain>
    </source>
</reference>
<sequence>MLFASINGHRVLTARVHVPFAGLWYADVELDEARELSGAAVVKLGPLELRGTVLAPFSGTFQLGTRIRVVAGTGGWSRRCKTRHFHNDAGVTLRSALTATAADVGESFDTSGIEGRLAVDFVREAAPASRVLRQLLGTTPWWVGYDGTTRAGQRDQVEASDKAYELLGFDPRTKVAELAVDDPGAVGIGSVLRARLDRPVVVRQLDVEVSKGALRVSAWGQELAA</sequence>
<dbReference type="RefSeq" id="WP_129351910.1">
    <property type="nucleotide sequence ID" value="NZ_CP012670.1"/>
</dbReference>
<proteinExistence type="predicted"/>
<dbReference type="EMBL" id="CP012670">
    <property type="protein sequence ID" value="AUX25159.1"/>
    <property type="molecule type" value="Genomic_DNA"/>
</dbReference>
<accession>A0A4P2Q6V9</accession>
<protein>
    <submittedName>
        <fullName evidence="1">Uncharacterized protein</fullName>
    </submittedName>
</protein>
<organism evidence="1 2">
    <name type="scientific">Sorangium cellulosum</name>
    <name type="common">Polyangium cellulosum</name>
    <dbReference type="NCBI Taxonomy" id="56"/>
    <lineage>
        <taxon>Bacteria</taxon>
        <taxon>Pseudomonadati</taxon>
        <taxon>Myxococcota</taxon>
        <taxon>Polyangia</taxon>
        <taxon>Polyangiales</taxon>
        <taxon>Polyangiaceae</taxon>
        <taxon>Sorangium</taxon>
    </lineage>
</organism>
<name>A0A4P2Q6V9_SORCE</name>
<evidence type="ECO:0000313" key="2">
    <source>
        <dbReference type="Proteomes" id="UP000295781"/>
    </source>
</evidence>
<dbReference type="AlphaFoldDB" id="A0A4P2Q6V9"/>
<gene>
    <name evidence="1" type="ORF">SOCEGT47_057030</name>
</gene>
<dbReference type="OrthoDB" id="9762420at2"/>
<dbReference type="Proteomes" id="UP000295781">
    <property type="component" value="Chromosome"/>
</dbReference>
<evidence type="ECO:0000313" key="1">
    <source>
        <dbReference type="EMBL" id="AUX25159.1"/>
    </source>
</evidence>